<dbReference type="Pfam" id="PF14267">
    <property type="entry name" value="DUF4357"/>
    <property type="match status" value="1"/>
</dbReference>
<keyword evidence="4" id="KW-1185">Reference proteome</keyword>
<feature type="compositionally biased region" description="Low complexity" evidence="1">
    <location>
        <begin position="174"/>
        <end position="186"/>
    </location>
</feature>
<name>A0ABT2HQ33_9MICC</name>
<dbReference type="Proteomes" id="UP001205046">
    <property type="component" value="Unassembled WGS sequence"/>
</dbReference>
<dbReference type="RefSeq" id="WP_260072769.1">
    <property type="nucleotide sequence ID" value="NZ_JALXMO010000008.1"/>
</dbReference>
<accession>A0ABT2HQ33</accession>
<evidence type="ECO:0000313" key="3">
    <source>
        <dbReference type="EMBL" id="MCT1606664.1"/>
    </source>
</evidence>
<dbReference type="EMBL" id="JALXMO010000008">
    <property type="protein sequence ID" value="MCT1606664.1"/>
    <property type="molecule type" value="Genomic_DNA"/>
</dbReference>
<proteinExistence type="predicted"/>
<dbReference type="CDD" id="cd10447">
    <property type="entry name" value="GIY-YIG_unchar_2"/>
    <property type="match status" value="1"/>
</dbReference>
<feature type="region of interest" description="Disordered" evidence="1">
    <location>
        <begin position="174"/>
        <end position="193"/>
    </location>
</feature>
<dbReference type="InterPro" id="IPR025579">
    <property type="entry name" value="DUF4357"/>
</dbReference>
<gene>
    <name evidence="3" type="ORF">M3B43_04840</name>
</gene>
<comment type="caution">
    <text evidence="3">The sequence shown here is derived from an EMBL/GenBank/DDBJ whole genome shotgun (WGS) entry which is preliminary data.</text>
</comment>
<evidence type="ECO:0000256" key="1">
    <source>
        <dbReference type="SAM" id="MobiDB-lite"/>
    </source>
</evidence>
<reference evidence="3 4" key="1">
    <citation type="submission" date="2022-04" db="EMBL/GenBank/DDBJ databases">
        <title>Human microbiome associated bacterial genomes.</title>
        <authorList>
            <person name="Sandstrom S."/>
            <person name="Salamzade R."/>
            <person name="Kalan L.R."/>
        </authorList>
    </citation>
    <scope>NUCLEOTIDE SEQUENCE [LARGE SCALE GENOMIC DNA]</scope>
    <source>
        <strain evidence="4">p3-SID767</strain>
    </source>
</reference>
<evidence type="ECO:0000259" key="2">
    <source>
        <dbReference type="Pfam" id="PF14267"/>
    </source>
</evidence>
<protein>
    <submittedName>
        <fullName evidence="3">GIY-YIG nuclease family protein</fullName>
    </submittedName>
</protein>
<sequence>MNGKQVRLFLVDGTAGGLMTAEIMNWTGHLLKGKREQLSRIRQREEAQRTGVYILFGEDDAGEKLAYIGQSDDVGKRLLNHDAKKDFWREVVIITSKDTNLTSAHVRFLESQLIRLAQGIGRVPLENGNIPTGGADLPEADASDMNYFIEQLRILLPVLGVDMFRGREPRAAAPALTTAPTNPPAASNSDSPVFHLKRPKLGIDARAQIIDGEFTMLEGSAIVPEMRESKRSESATSQRAYEARKATLEKLLQEGSLQPRNGQGILVRDVVFTSPSAAGAVALGRRSLNGRIEWITEDGQTFHAWETSTANTL</sequence>
<organism evidence="3 4">
    <name type="scientific">Nesterenkonia massiliensis</name>
    <dbReference type="NCBI Taxonomy" id="1232429"/>
    <lineage>
        <taxon>Bacteria</taxon>
        <taxon>Bacillati</taxon>
        <taxon>Actinomycetota</taxon>
        <taxon>Actinomycetes</taxon>
        <taxon>Micrococcales</taxon>
        <taxon>Micrococcaceae</taxon>
        <taxon>Nesterenkonia</taxon>
    </lineage>
</organism>
<evidence type="ECO:0000313" key="4">
    <source>
        <dbReference type="Proteomes" id="UP001205046"/>
    </source>
</evidence>
<feature type="domain" description="DUF4357" evidence="2">
    <location>
        <begin position="249"/>
        <end position="301"/>
    </location>
</feature>